<evidence type="ECO:0000256" key="3">
    <source>
        <dbReference type="ARBA" id="ARBA00022898"/>
    </source>
</evidence>
<evidence type="ECO:0000256" key="2">
    <source>
        <dbReference type="ARBA" id="ARBA00007103"/>
    </source>
</evidence>
<dbReference type="Proteomes" id="UP000077271">
    <property type="component" value="Unassembled WGS sequence"/>
</dbReference>
<dbReference type="InterPro" id="IPR036052">
    <property type="entry name" value="TrpB-like_PALP_sf"/>
</dbReference>
<dbReference type="InterPro" id="IPR050214">
    <property type="entry name" value="Cys_Synth/Cystath_Beta-Synth"/>
</dbReference>
<dbReference type="AlphaFoldDB" id="A0A177KXB0"/>
<dbReference type="PANTHER" id="PTHR10314">
    <property type="entry name" value="CYSTATHIONINE BETA-SYNTHASE"/>
    <property type="match status" value="1"/>
</dbReference>
<dbReference type="GO" id="GO:0006535">
    <property type="term" value="P:cysteine biosynthetic process from serine"/>
    <property type="evidence" value="ECO:0007669"/>
    <property type="project" value="InterPro"/>
</dbReference>
<dbReference type="InterPro" id="IPR001926">
    <property type="entry name" value="TrpB-like_PALP"/>
</dbReference>
<gene>
    <name evidence="5" type="ORF">AWH48_02865</name>
</gene>
<dbReference type="GO" id="GO:0016765">
    <property type="term" value="F:transferase activity, transferring alkyl or aryl (other than methyl) groups"/>
    <property type="evidence" value="ECO:0007669"/>
    <property type="project" value="UniProtKB-ARBA"/>
</dbReference>
<dbReference type="OrthoDB" id="9808024at2"/>
<accession>A0A177KXB0</accession>
<comment type="cofactor">
    <cofactor evidence="1">
        <name>pyridoxal 5'-phosphate</name>
        <dbReference type="ChEBI" id="CHEBI:597326"/>
    </cofactor>
</comment>
<dbReference type="PROSITE" id="PS00901">
    <property type="entry name" value="CYS_SYNTHASE"/>
    <property type="match status" value="1"/>
</dbReference>
<name>A0A177KXB0_9BACI</name>
<reference evidence="5 6" key="1">
    <citation type="submission" date="2016-01" db="EMBL/GenBank/DDBJ databases">
        <title>Investigation of taxonomic status of Bacillus aminovorans.</title>
        <authorList>
            <person name="Verma A."/>
            <person name="Pal Y."/>
            <person name="Krishnamurthi S."/>
        </authorList>
    </citation>
    <scope>NUCLEOTIDE SEQUENCE [LARGE SCALE GENOMIC DNA]</scope>
    <source>
        <strain evidence="5 6">DSM 4337</strain>
    </source>
</reference>
<evidence type="ECO:0000256" key="1">
    <source>
        <dbReference type="ARBA" id="ARBA00001933"/>
    </source>
</evidence>
<dbReference type="SUPFAM" id="SSF53686">
    <property type="entry name" value="Tryptophan synthase beta subunit-like PLP-dependent enzymes"/>
    <property type="match status" value="1"/>
</dbReference>
<organism evidence="5 6">
    <name type="scientific">Domibacillus aminovorans</name>
    <dbReference type="NCBI Taxonomy" id="29332"/>
    <lineage>
        <taxon>Bacteria</taxon>
        <taxon>Bacillati</taxon>
        <taxon>Bacillota</taxon>
        <taxon>Bacilli</taxon>
        <taxon>Bacillales</taxon>
        <taxon>Bacillaceae</taxon>
        <taxon>Domibacillus</taxon>
    </lineage>
</organism>
<evidence type="ECO:0000313" key="6">
    <source>
        <dbReference type="Proteomes" id="UP000077271"/>
    </source>
</evidence>
<feature type="domain" description="Tryptophan synthase beta chain-like PALP" evidence="4">
    <location>
        <begin position="6"/>
        <end position="292"/>
    </location>
</feature>
<evidence type="ECO:0000259" key="4">
    <source>
        <dbReference type="Pfam" id="PF00291"/>
    </source>
</evidence>
<dbReference type="InterPro" id="IPR001216">
    <property type="entry name" value="P-phosphate_BS"/>
</dbReference>
<comment type="caution">
    <text evidence="5">The sequence shown here is derived from an EMBL/GenBank/DDBJ whole genome shotgun (WGS) entry which is preliminary data.</text>
</comment>
<dbReference type="FunFam" id="3.40.50.1100:FF:000003">
    <property type="entry name" value="Cystathionine beta-synthase"/>
    <property type="match status" value="1"/>
</dbReference>
<proteinExistence type="inferred from homology"/>
<dbReference type="EMBL" id="LQWZ01000012">
    <property type="protein sequence ID" value="OAH57963.1"/>
    <property type="molecule type" value="Genomic_DNA"/>
</dbReference>
<protein>
    <submittedName>
        <fullName evidence="5">Cysteine synthase</fullName>
    </submittedName>
</protein>
<keyword evidence="3" id="KW-0663">Pyridoxal phosphate</keyword>
<dbReference type="RefSeq" id="WP_063974793.1">
    <property type="nucleotide sequence ID" value="NZ_LQWZ01000012.1"/>
</dbReference>
<sequence length="364" mass="40030">MRTVLETVGHTPLIRLTNLLQSNDSDILLKMERTNPGGSIKDRPALFIIEQAEQKGWLKPGGTIIESSSGNFGISLAMIGAAKGYRVIVLVDPKTTPVNLAMMNAFGAEVIVVTEQDDSGSYHKTRIALANKLHREIPNSFRPDQCFNPWNGQAHYHQTAQELMEQCDGDIDAVVLTVSTGGQIGGFSRYFKKHAPHVKIIAVDAVGSTIFGGHAHAYLLPGMGLSWTPTNIDNLSLIDEVYKVPDEDAFLMCRLLAKHEGIMGGGSTGAGMVAAWKAAQLMGANKRIVCMAADNGERYLPTIYNDEWLNELGLRTYLTPEEMRIRAKKLEPHSTNPIETANYQPELDELLDSPSRFLEQVTLQ</sequence>
<dbReference type="CDD" id="cd01561">
    <property type="entry name" value="CBS_like"/>
    <property type="match status" value="1"/>
</dbReference>
<comment type="similarity">
    <text evidence="2">Belongs to the cysteine synthase/cystathionine beta-synthase family.</text>
</comment>
<dbReference type="Pfam" id="PF00291">
    <property type="entry name" value="PALP"/>
    <property type="match status" value="1"/>
</dbReference>
<dbReference type="Gene3D" id="3.40.50.1100">
    <property type="match status" value="2"/>
</dbReference>
<evidence type="ECO:0000313" key="5">
    <source>
        <dbReference type="EMBL" id="OAH57963.1"/>
    </source>
</evidence>